<organism evidence="1 2">
    <name type="scientific">Rhynocoris fuscipes</name>
    <dbReference type="NCBI Taxonomy" id="488301"/>
    <lineage>
        <taxon>Eukaryota</taxon>
        <taxon>Metazoa</taxon>
        <taxon>Ecdysozoa</taxon>
        <taxon>Arthropoda</taxon>
        <taxon>Hexapoda</taxon>
        <taxon>Insecta</taxon>
        <taxon>Pterygota</taxon>
        <taxon>Neoptera</taxon>
        <taxon>Paraneoptera</taxon>
        <taxon>Hemiptera</taxon>
        <taxon>Heteroptera</taxon>
        <taxon>Panheteroptera</taxon>
        <taxon>Cimicomorpha</taxon>
        <taxon>Reduviidae</taxon>
        <taxon>Harpactorinae</taxon>
        <taxon>Harpactorini</taxon>
        <taxon>Rhynocoris</taxon>
    </lineage>
</organism>
<evidence type="ECO:0000313" key="1">
    <source>
        <dbReference type="EMBL" id="KAK9499622.1"/>
    </source>
</evidence>
<accession>A0AAW1CMH0</accession>
<dbReference type="EMBL" id="JAPXFL010000011">
    <property type="protein sequence ID" value="KAK9499622.1"/>
    <property type="molecule type" value="Genomic_DNA"/>
</dbReference>
<proteinExistence type="predicted"/>
<keyword evidence="2" id="KW-1185">Reference proteome</keyword>
<dbReference type="AlphaFoldDB" id="A0AAW1CMH0"/>
<protein>
    <submittedName>
        <fullName evidence="1">Uncharacterized protein</fullName>
    </submittedName>
</protein>
<comment type="caution">
    <text evidence="1">The sequence shown here is derived from an EMBL/GenBank/DDBJ whole genome shotgun (WGS) entry which is preliminary data.</text>
</comment>
<name>A0AAW1CMH0_9HEMI</name>
<dbReference type="Proteomes" id="UP001461498">
    <property type="component" value="Unassembled WGS sequence"/>
</dbReference>
<sequence>MIKYFTTNCSWSKITNIQSARWYIYDEFISDIVTVISAPRGHRWIIFYQQRAFIDKQ</sequence>
<reference evidence="1 2" key="1">
    <citation type="submission" date="2022-12" db="EMBL/GenBank/DDBJ databases">
        <title>Chromosome-level genome assembly of true bugs.</title>
        <authorList>
            <person name="Ma L."/>
            <person name="Li H."/>
        </authorList>
    </citation>
    <scope>NUCLEOTIDE SEQUENCE [LARGE SCALE GENOMIC DNA]</scope>
    <source>
        <strain evidence="1">Lab_2022b</strain>
    </source>
</reference>
<gene>
    <name evidence="1" type="ORF">O3M35_002635</name>
</gene>
<evidence type="ECO:0000313" key="2">
    <source>
        <dbReference type="Proteomes" id="UP001461498"/>
    </source>
</evidence>